<name>A0A6B3L8Q4_9BACT</name>
<sequence>MPDRFYLELESVEQPSGETLHRYRKYIDSESHWEQEQGNLISDRSTPRELAEARQTFFAALGLISHDQFDLVVLEPGLQNVNGAHCHVVVAQTGESKLRMFVDPTQYRIRRVVIDAPDGKQQFEMTDFKTFDTVTIGTKATGSGHERTIENLAINQPVDRSLFELP</sequence>
<dbReference type="AlphaFoldDB" id="A0A6B3L8Q4"/>
<evidence type="ECO:0000313" key="1">
    <source>
        <dbReference type="EMBL" id="QQL44625.1"/>
    </source>
</evidence>
<gene>
    <name evidence="1" type="ORF">G3M56_012140</name>
</gene>
<organism evidence="1 2">
    <name type="scientific">Sulfuriroseicoccus oceanibius</name>
    <dbReference type="NCBI Taxonomy" id="2707525"/>
    <lineage>
        <taxon>Bacteria</taxon>
        <taxon>Pseudomonadati</taxon>
        <taxon>Verrucomicrobiota</taxon>
        <taxon>Verrucomicrobiia</taxon>
        <taxon>Verrucomicrobiales</taxon>
        <taxon>Verrucomicrobiaceae</taxon>
        <taxon>Sulfuriroseicoccus</taxon>
    </lineage>
</organism>
<evidence type="ECO:0000313" key="2">
    <source>
        <dbReference type="Proteomes" id="UP000475117"/>
    </source>
</evidence>
<protein>
    <submittedName>
        <fullName evidence="1">Uncharacterized protein</fullName>
    </submittedName>
</protein>
<keyword evidence="2" id="KW-1185">Reference proteome</keyword>
<accession>A0A6B3L8Q4</accession>
<dbReference type="Proteomes" id="UP000475117">
    <property type="component" value="Chromosome"/>
</dbReference>
<reference evidence="1 2" key="1">
    <citation type="submission" date="2020-12" db="EMBL/GenBank/DDBJ databases">
        <title>Sulforoseuscoccus oceanibium gen. nov., sp. nov., a representative of the phylum Verrucomicrobia with special cytoplasmic membrane, and proposal of Sulforoseuscoccusaceae fam. nov.</title>
        <authorList>
            <person name="Xi F."/>
        </authorList>
    </citation>
    <scope>NUCLEOTIDE SEQUENCE [LARGE SCALE GENOMIC DNA]</scope>
    <source>
        <strain evidence="1 2">T37</strain>
    </source>
</reference>
<dbReference type="KEGG" id="soa:G3M56_012140"/>
<proteinExistence type="predicted"/>
<dbReference type="RefSeq" id="WP_164364410.1">
    <property type="nucleotide sequence ID" value="NZ_CP066776.1"/>
</dbReference>
<dbReference type="EMBL" id="CP066776">
    <property type="protein sequence ID" value="QQL44625.1"/>
    <property type="molecule type" value="Genomic_DNA"/>
</dbReference>